<evidence type="ECO:0000259" key="9">
    <source>
        <dbReference type="SMART" id="SM00650"/>
    </source>
</evidence>
<feature type="chain" id="PRO_5040916895" description="rRNA adenine N(6)-methyltransferase" evidence="8">
    <location>
        <begin position="24"/>
        <end position="424"/>
    </location>
</feature>
<dbReference type="GO" id="GO:0000179">
    <property type="term" value="F:rRNA (adenine-N6,N6-)-dimethyltransferase activity"/>
    <property type="evidence" value="ECO:0007669"/>
    <property type="project" value="UniProtKB-UniRule"/>
</dbReference>
<protein>
    <recommendedName>
        <fullName evidence="7">rRNA adenine N(6)-methyltransferase</fullName>
        <ecNumber evidence="7">2.1.1.-</ecNumber>
    </recommendedName>
</protein>
<name>A0A9W7A1B0_9STRA</name>
<evidence type="ECO:0000256" key="1">
    <source>
        <dbReference type="ARBA" id="ARBA00022552"/>
    </source>
</evidence>
<feature type="domain" description="Ribosomal RNA adenine methylase transferase N-terminal" evidence="9">
    <location>
        <begin position="106"/>
        <end position="293"/>
    </location>
</feature>
<dbReference type="PROSITE" id="PS01131">
    <property type="entry name" value="RRNA_A_DIMETH"/>
    <property type="match status" value="1"/>
</dbReference>
<dbReference type="InterPro" id="IPR029063">
    <property type="entry name" value="SAM-dependent_MTases_sf"/>
</dbReference>
<dbReference type="OrthoDB" id="74991at2759"/>
<evidence type="ECO:0000313" key="10">
    <source>
        <dbReference type="EMBL" id="GMH61117.1"/>
    </source>
</evidence>
<dbReference type="NCBIfam" id="TIGR00755">
    <property type="entry name" value="ksgA"/>
    <property type="match status" value="1"/>
</dbReference>
<reference evidence="11" key="1">
    <citation type="journal article" date="2023" name="Commun. Biol.">
        <title>Genome analysis of Parmales, the sister group of diatoms, reveals the evolutionary specialization of diatoms from phago-mixotrophs to photoautotrophs.</title>
        <authorList>
            <person name="Ban H."/>
            <person name="Sato S."/>
            <person name="Yoshikawa S."/>
            <person name="Yamada K."/>
            <person name="Nakamura Y."/>
            <person name="Ichinomiya M."/>
            <person name="Sato N."/>
            <person name="Blanc-Mathieu R."/>
            <person name="Endo H."/>
            <person name="Kuwata A."/>
            <person name="Ogata H."/>
        </authorList>
    </citation>
    <scope>NUCLEOTIDE SEQUENCE [LARGE SCALE GENOMIC DNA]</scope>
    <source>
        <strain evidence="11">NIES 3700</strain>
    </source>
</reference>
<sequence>MGDPRKRHCLCLLISLLVTCSSPFYFPSALPHLRTSARDVACRGWVSVDGEYVWEDAGVVLDQQKEAAVVTDAAEEKKKLVPPKLQSGAFKPKQSLGQNFLTDQNTINRIVHAFGKDATSSSRSADTIDGLVELGPGPGALTQVLIQEYGTEEFRCIEIDQRSVELLNTQHPGLDVRHMDVLQVDYPSMKKELNGESGQGLAVIGNLPYYITSQILFALADASHQDAIRSATVTMQWEVGERLVAERSTKAYGILSVVFQIYAETRMHFKIPPTVFYPKPKVDSGLVGLTFVREEALRKRLSGVRPRDLRMVLTKTFQQRRKCVRNSLKKLLQEELGGDLDRVQEVLNAKPKLPEAVEKLAEGGDSFAKGQMLPENWAAMRPEEISPAQFIELTRLIYGDEGGEKGVEEYDLGGKVWRKLKHGT</sequence>
<evidence type="ECO:0000256" key="8">
    <source>
        <dbReference type="SAM" id="SignalP"/>
    </source>
</evidence>
<dbReference type="InterPro" id="IPR023165">
    <property type="entry name" value="rRNA_Ade_diMease-like_C"/>
</dbReference>
<dbReference type="PANTHER" id="PTHR11727:SF18">
    <property type="entry name" value="RRNA ADENINE N(6)-METHYLTRANSFERASE"/>
    <property type="match status" value="1"/>
</dbReference>
<keyword evidence="3 6" id="KW-0808">Transferase</keyword>
<dbReference type="PROSITE" id="PS51689">
    <property type="entry name" value="SAM_RNA_A_N6_MT"/>
    <property type="match status" value="1"/>
</dbReference>
<evidence type="ECO:0000256" key="7">
    <source>
        <dbReference type="RuleBase" id="RU362106"/>
    </source>
</evidence>
<keyword evidence="2 6" id="KW-0489">Methyltransferase</keyword>
<feature type="binding site" evidence="6">
    <location>
        <position position="206"/>
    </location>
    <ligand>
        <name>S-adenosyl-L-methionine</name>
        <dbReference type="ChEBI" id="CHEBI:59789"/>
    </ligand>
</feature>
<dbReference type="Proteomes" id="UP001165122">
    <property type="component" value="Unassembled WGS sequence"/>
</dbReference>
<feature type="binding site" evidence="6">
    <location>
        <position position="180"/>
    </location>
    <ligand>
        <name>S-adenosyl-L-methionine</name>
        <dbReference type="ChEBI" id="CHEBI:59789"/>
    </ligand>
</feature>
<keyword evidence="8" id="KW-0732">Signal</keyword>
<dbReference type="GO" id="GO:0003723">
    <property type="term" value="F:RNA binding"/>
    <property type="evidence" value="ECO:0007669"/>
    <property type="project" value="UniProtKB-UniRule"/>
</dbReference>
<organism evidence="10 11">
    <name type="scientific">Triparma laevis f. longispina</name>
    <dbReference type="NCBI Taxonomy" id="1714387"/>
    <lineage>
        <taxon>Eukaryota</taxon>
        <taxon>Sar</taxon>
        <taxon>Stramenopiles</taxon>
        <taxon>Ochrophyta</taxon>
        <taxon>Bolidophyceae</taxon>
        <taxon>Parmales</taxon>
        <taxon>Triparmaceae</taxon>
        <taxon>Triparma</taxon>
    </lineage>
</organism>
<feature type="binding site" evidence="6">
    <location>
        <position position="99"/>
    </location>
    <ligand>
        <name>S-adenosyl-L-methionine</name>
        <dbReference type="ChEBI" id="CHEBI:59789"/>
    </ligand>
</feature>
<dbReference type="Pfam" id="PF00398">
    <property type="entry name" value="RrnaAD"/>
    <property type="match status" value="1"/>
</dbReference>
<dbReference type="EMBL" id="BRXW01000505">
    <property type="protein sequence ID" value="GMH61117.1"/>
    <property type="molecule type" value="Genomic_DNA"/>
</dbReference>
<dbReference type="EC" id="2.1.1.-" evidence="7"/>
<keyword evidence="4 6" id="KW-0949">S-adenosyl-L-methionine</keyword>
<keyword evidence="1 7" id="KW-0698">rRNA processing</keyword>
<evidence type="ECO:0000256" key="3">
    <source>
        <dbReference type="ARBA" id="ARBA00022679"/>
    </source>
</evidence>
<dbReference type="Gene3D" id="1.10.8.100">
    <property type="entry name" value="Ribosomal RNA adenine dimethylase-like, domain 2"/>
    <property type="match status" value="1"/>
</dbReference>
<comment type="similarity">
    <text evidence="6 7">Belongs to the class I-like SAM-binding methyltransferase superfamily. rRNA adenine N(6)-methyltransferase family.</text>
</comment>
<evidence type="ECO:0000256" key="2">
    <source>
        <dbReference type="ARBA" id="ARBA00022603"/>
    </source>
</evidence>
<dbReference type="PANTHER" id="PTHR11727">
    <property type="entry name" value="DIMETHYLADENOSINE TRANSFERASE"/>
    <property type="match status" value="1"/>
</dbReference>
<keyword evidence="5 6" id="KW-0694">RNA-binding</keyword>
<gene>
    <name evidence="10" type="ORF">TrLO_g14690</name>
</gene>
<feature type="binding site" evidence="6">
    <location>
        <position position="158"/>
    </location>
    <ligand>
        <name>S-adenosyl-L-methionine</name>
        <dbReference type="ChEBI" id="CHEBI:59789"/>
    </ligand>
</feature>
<accession>A0A9W7A1B0</accession>
<comment type="caution">
    <text evidence="10">The sequence shown here is derived from an EMBL/GenBank/DDBJ whole genome shotgun (WGS) entry which is preliminary data.</text>
</comment>
<dbReference type="AlphaFoldDB" id="A0A9W7A1B0"/>
<dbReference type="InterPro" id="IPR011530">
    <property type="entry name" value="rRNA_adenine_dimethylase"/>
</dbReference>
<keyword evidence="11" id="KW-1185">Reference proteome</keyword>
<dbReference type="SUPFAM" id="SSF53335">
    <property type="entry name" value="S-adenosyl-L-methionine-dependent methyltransferases"/>
    <property type="match status" value="1"/>
</dbReference>
<evidence type="ECO:0000256" key="5">
    <source>
        <dbReference type="ARBA" id="ARBA00022884"/>
    </source>
</evidence>
<dbReference type="InterPro" id="IPR020598">
    <property type="entry name" value="rRNA_Ade_methylase_Trfase_N"/>
</dbReference>
<evidence type="ECO:0000256" key="4">
    <source>
        <dbReference type="ARBA" id="ARBA00022691"/>
    </source>
</evidence>
<evidence type="ECO:0000313" key="11">
    <source>
        <dbReference type="Proteomes" id="UP001165122"/>
    </source>
</evidence>
<feature type="binding site" evidence="6">
    <location>
        <position position="135"/>
    </location>
    <ligand>
        <name>S-adenosyl-L-methionine</name>
        <dbReference type="ChEBI" id="CHEBI:59789"/>
    </ligand>
</feature>
<dbReference type="SMART" id="SM00650">
    <property type="entry name" value="rADc"/>
    <property type="match status" value="1"/>
</dbReference>
<dbReference type="InterPro" id="IPR020596">
    <property type="entry name" value="rRNA_Ade_Mease_Trfase_CS"/>
</dbReference>
<proteinExistence type="inferred from homology"/>
<feature type="binding site" evidence="6">
    <location>
        <position position="101"/>
    </location>
    <ligand>
        <name>S-adenosyl-L-methionine</name>
        <dbReference type="ChEBI" id="CHEBI:59789"/>
    </ligand>
</feature>
<dbReference type="Gene3D" id="3.40.50.150">
    <property type="entry name" value="Vaccinia Virus protein VP39"/>
    <property type="match status" value="1"/>
</dbReference>
<dbReference type="InterPro" id="IPR001737">
    <property type="entry name" value="KsgA/Erm"/>
</dbReference>
<evidence type="ECO:0000256" key="6">
    <source>
        <dbReference type="PROSITE-ProRule" id="PRU01026"/>
    </source>
</evidence>
<feature type="signal peptide" evidence="8">
    <location>
        <begin position="1"/>
        <end position="23"/>
    </location>
</feature>